<organism evidence="2 3">
    <name type="scientific">Rhodovulum steppense</name>
    <dbReference type="NCBI Taxonomy" id="540251"/>
    <lineage>
        <taxon>Bacteria</taxon>
        <taxon>Pseudomonadati</taxon>
        <taxon>Pseudomonadota</taxon>
        <taxon>Alphaproteobacteria</taxon>
        <taxon>Rhodobacterales</taxon>
        <taxon>Paracoccaceae</taxon>
        <taxon>Rhodovulum</taxon>
    </lineage>
</organism>
<dbReference type="RefSeq" id="WP_132693955.1">
    <property type="nucleotide sequence ID" value="NZ_SLVM01000005.1"/>
</dbReference>
<dbReference type="AlphaFoldDB" id="A0A4R1YY49"/>
<dbReference type="Pfam" id="PF00990">
    <property type="entry name" value="GGDEF"/>
    <property type="match status" value="1"/>
</dbReference>
<accession>A0A4R1YY49</accession>
<dbReference type="SUPFAM" id="SSF55073">
    <property type="entry name" value="Nucleotide cyclase"/>
    <property type="match status" value="1"/>
</dbReference>
<dbReference type="Proteomes" id="UP000295277">
    <property type="component" value="Unassembled WGS sequence"/>
</dbReference>
<dbReference type="InterPro" id="IPR052163">
    <property type="entry name" value="DGC-Regulatory_Protein"/>
</dbReference>
<evidence type="ECO:0000313" key="2">
    <source>
        <dbReference type="EMBL" id="TCM86160.1"/>
    </source>
</evidence>
<keyword evidence="3" id="KW-1185">Reference proteome</keyword>
<proteinExistence type="predicted"/>
<dbReference type="Gene3D" id="3.30.70.270">
    <property type="match status" value="1"/>
</dbReference>
<dbReference type="EMBL" id="SLVM01000005">
    <property type="protein sequence ID" value="TCM86160.1"/>
    <property type="molecule type" value="Genomic_DNA"/>
</dbReference>
<dbReference type="OrthoDB" id="9812260at2"/>
<evidence type="ECO:0000313" key="3">
    <source>
        <dbReference type="Proteomes" id="UP000295277"/>
    </source>
</evidence>
<dbReference type="GO" id="GO:0003824">
    <property type="term" value="F:catalytic activity"/>
    <property type="evidence" value="ECO:0007669"/>
    <property type="project" value="UniProtKB-ARBA"/>
</dbReference>
<protein>
    <submittedName>
        <fullName evidence="2">Diguanylate cyclase (GGDEF)-like protein</fullName>
    </submittedName>
</protein>
<sequence>MRGTRQEGVANSMIGLTGTALGRFLPMHLCLDPVGRVRQAGPTLERIAGVDLVDRPFTEILTLRRPTVVSDIGGLLALEGRPLKLTLAVAPALPLKGLVAGLPDGGAMLDISMGISLIEAVSRFELTLGDFSPTDLAVELLYLHEAKSVVSAELRRLAQRLNGARVSAEQEAATDTLTGLANRRRLEATLARLLGQGRPFALMQIDLDYFKLVNDSHGHDVGDAVLREVAHLLRAQCRTQDLVARIGGDEFVMILADIVEPFHLARIADRLIRQIEEPIHVGGFECRISASIGVAVRARQDASDAKRIMREADIALYQSKGTGRARVTVFSPTADATGDPDAA</sequence>
<reference evidence="2 3" key="1">
    <citation type="submission" date="2019-03" db="EMBL/GenBank/DDBJ databases">
        <title>Genomic Encyclopedia of Type Strains, Phase IV (KMG-IV): sequencing the most valuable type-strain genomes for metagenomic binning, comparative biology and taxonomic classification.</title>
        <authorList>
            <person name="Goeker M."/>
        </authorList>
    </citation>
    <scope>NUCLEOTIDE SEQUENCE [LARGE SCALE GENOMIC DNA]</scope>
    <source>
        <strain evidence="2 3">DSM 21153</strain>
    </source>
</reference>
<evidence type="ECO:0000259" key="1">
    <source>
        <dbReference type="PROSITE" id="PS50887"/>
    </source>
</evidence>
<dbReference type="NCBIfam" id="TIGR00254">
    <property type="entry name" value="GGDEF"/>
    <property type="match status" value="1"/>
</dbReference>
<name>A0A4R1YY49_9RHOB</name>
<gene>
    <name evidence="2" type="ORF">EV216_105125</name>
</gene>
<dbReference type="PANTHER" id="PTHR46663:SF4">
    <property type="entry name" value="DIGUANYLATE CYCLASE DGCT-RELATED"/>
    <property type="match status" value="1"/>
</dbReference>
<dbReference type="InterPro" id="IPR042463">
    <property type="entry name" value="HNOB_dom_associated_sf"/>
</dbReference>
<dbReference type="Gene3D" id="3.30.450.260">
    <property type="entry name" value="Haem NO binding associated domain"/>
    <property type="match status" value="1"/>
</dbReference>
<dbReference type="InterPro" id="IPR029787">
    <property type="entry name" value="Nucleotide_cyclase"/>
</dbReference>
<dbReference type="CDD" id="cd01949">
    <property type="entry name" value="GGDEF"/>
    <property type="match status" value="1"/>
</dbReference>
<dbReference type="PROSITE" id="PS50887">
    <property type="entry name" value="GGDEF"/>
    <property type="match status" value="1"/>
</dbReference>
<feature type="domain" description="GGDEF" evidence="1">
    <location>
        <begin position="198"/>
        <end position="332"/>
    </location>
</feature>
<dbReference type="SMART" id="SM00267">
    <property type="entry name" value="GGDEF"/>
    <property type="match status" value="1"/>
</dbReference>
<dbReference type="InterPro" id="IPR043128">
    <property type="entry name" value="Rev_trsase/Diguanyl_cyclase"/>
</dbReference>
<dbReference type="FunFam" id="3.30.70.270:FF:000001">
    <property type="entry name" value="Diguanylate cyclase domain protein"/>
    <property type="match status" value="1"/>
</dbReference>
<dbReference type="PANTHER" id="PTHR46663">
    <property type="entry name" value="DIGUANYLATE CYCLASE DGCT-RELATED"/>
    <property type="match status" value="1"/>
</dbReference>
<comment type="caution">
    <text evidence="2">The sequence shown here is derived from an EMBL/GenBank/DDBJ whole genome shotgun (WGS) entry which is preliminary data.</text>
</comment>
<dbReference type="InterPro" id="IPR000160">
    <property type="entry name" value="GGDEF_dom"/>
</dbReference>